<sequence>MTDRYNEVAYYPTVDPARMGPEFDFFAAIPYLCEFCLSRPHVVYQPPTLVDLVAAGAIPVEHMSELNSVLPTITLSAEVAPRRATTREGSGTATSSRFLRPPEREGAEAIAEELQHGAHDTSDQDYWSEEYWKSLQTEELGFADSLATSSCFQSPKDFDTPSLKEVSKAPAKRRTRGIARRNFGVLTTGHSWNERLDLHSFCPNRTTSCGCGSSVSSMHDCVALGSTSRAGARMCGDREGRLGLQGVSSPIQPSKKLAALRNARDKTKRPRQPPGRVAASLKPKSRFGKATGSIGEAGAFRVYPPGKKDDFLFLNASGTGQLSMSASSSSREGVRNEKINVKPTTTATLPGAPSARASASRGPVTDHSHPETLAPAVTMSPPAAPKLTSAAHWEQEFQKRTLASALPGSNVRARDGGNKGGSGNSKNTNIEKIVPITSGKDATVSRNNSGVLVSVETPHVEELKQVISRLEQKGVEGGGTSDGAEVGALRPLGPNPLLRDEKQMTTKCCTLM</sequence>
<dbReference type="VEuPathDB" id="TriTrypDB:TRSC58_02082"/>
<evidence type="ECO:0000313" key="2">
    <source>
        <dbReference type="EMBL" id="ESL10189.1"/>
    </source>
</evidence>
<feature type="compositionally biased region" description="Polar residues" evidence="1">
    <location>
        <begin position="87"/>
        <end position="97"/>
    </location>
</feature>
<feature type="region of interest" description="Disordered" evidence="1">
    <location>
        <begin position="402"/>
        <end position="429"/>
    </location>
</feature>
<reference evidence="2 3" key="1">
    <citation type="submission" date="2013-07" db="EMBL/GenBank/DDBJ databases">
        <authorList>
            <person name="Stoco P.H."/>
            <person name="Wagner G."/>
            <person name="Gerber A."/>
            <person name="Zaha A."/>
            <person name="Thompson C."/>
            <person name="Bartholomeu D.C."/>
            <person name="Luckemeyer D.D."/>
            <person name="Bahia D."/>
            <person name="Loreto E."/>
            <person name="Prestes E.B."/>
            <person name="Lima F.M."/>
            <person name="Rodrigues-Luiz G."/>
            <person name="Vallejo G.A."/>
            <person name="Filho J.F."/>
            <person name="Monteiro K.M."/>
            <person name="Tyler K.M."/>
            <person name="de Almeida L.G."/>
            <person name="Ortiz M.F."/>
            <person name="Siervo M.A."/>
            <person name="de Moraes M.H."/>
            <person name="Cunha O.L."/>
            <person name="Mendonca-Neto R."/>
            <person name="Silva R."/>
            <person name="Teixeira S.M."/>
            <person name="Murta S.M."/>
            <person name="Sincero T.C."/>
            <person name="Mendes T.A."/>
            <person name="Urmenyi T.P."/>
            <person name="Silva V.G."/>
            <person name="da Rocha W.D."/>
            <person name="Andersson B."/>
            <person name="Romanha A.J."/>
            <person name="Steindel M."/>
            <person name="de Vasconcelos A.T."/>
            <person name="Grisard E.C."/>
        </authorList>
    </citation>
    <scope>NUCLEOTIDE SEQUENCE [LARGE SCALE GENOMIC DNA]</scope>
    <source>
        <strain evidence="2 3">SC58</strain>
    </source>
</reference>
<keyword evidence="3" id="KW-1185">Reference proteome</keyword>
<dbReference type="Proteomes" id="UP000031737">
    <property type="component" value="Unassembled WGS sequence"/>
</dbReference>
<name>A0A061J5P1_TRYRA</name>
<evidence type="ECO:0000313" key="3">
    <source>
        <dbReference type="Proteomes" id="UP000031737"/>
    </source>
</evidence>
<feature type="region of interest" description="Disordered" evidence="1">
    <location>
        <begin position="474"/>
        <end position="499"/>
    </location>
</feature>
<dbReference type="EMBL" id="AUPL01002082">
    <property type="protein sequence ID" value="ESL10189.1"/>
    <property type="molecule type" value="Genomic_DNA"/>
</dbReference>
<feature type="compositionally biased region" description="Low complexity" evidence="1">
    <location>
        <begin position="350"/>
        <end position="363"/>
    </location>
</feature>
<feature type="region of interest" description="Disordered" evidence="1">
    <location>
        <begin position="342"/>
        <end position="369"/>
    </location>
</feature>
<dbReference type="OrthoDB" id="253115at2759"/>
<accession>A0A061J5P1</accession>
<evidence type="ECO:0000256" key="1">
    <source>
        <dbReference type="SAM" id="MobiDB-lite"/>
    </source>
</evidence>
<organism evidence="2 3">
    <name type="scientific">Trypanosoma rangeli SC58</name>
    <dbReference type="NCBI Taxonomy" id="429131"/>
    <lineage>
        <taxon>Eukaryota</taxon>
        <taxon>Discoba</taxon>
        <taxon>Euglenozoa</taxon>
        <taxon>Kinetoplastea</taxon>
        <taxon>Metakinetoplastina</taxon>
        <taxon>Trypanosomatida</taxon>
        <taxon>Trypanosomatidae</taxon>
        <taxon>Trypanosoma</taxon>
        <taxon>Herpetosoma</taxon>
    </lineage>
</organism>
<dbReference type="AlphaFoldDB" id="A0A061J5P1"/>
<proteinExistence type="predicted"/>
<feature type="region of interest" description="Disordered" evidence="1">
    <location>
        <begin position="261"/>
        <end position="290"/>
    </location>
</feature>
<comment type="caution">
    <text evidence="2">The sequence shown here is derived from an EMBL/GenBank/DDBJ whole genome shotgun (WGS) entry which is preliminary data.</text>
</comment>
<gene>
    <name evidence="2" type="ORF">TRSC58_02082</name>
</gene>
<feature type="region of interest" description="Disordered" evidence="1">
    <location>
        <begin position="81"/>
        <end position="103"/>
    </location>
</feature>
<protein>
    <submittedName>
        <fullName evidence="2">Uncharacterized protein</fullName>
    </submittedName>
</protein>